<evidence type="ECO:0000256" key="7">
    <source>
        <dbReference type="ARBA" id="ARBA00012776"/>
    </source>
</evidence>
<evidence type="ECO:0000256" key="9">
    <source>
        <dbReference type="ARBA" id="ARBA00017592"/>
    </source>
</evidence>
<dbReference type="SUPFAM" id="SSF51735">
    <property type="entry name" value="NAD(P)-binding Rossmann-fold domains"/>
    <property type="match status" value="1"/>
</dbReference>
<organism evidence="22">
    <name type="scientific">Mucor ambiguus</name>
    <dbReference type="NCBI Taxonomy" id="91626"/>
    <lineage>
        <taxon>Eukaryota</taxon>
        <taxon>Fungi</taxon>
        <taxon>Fungi incertae sedis</taxon>
        <taxon>Mucoromycota</taxon>
        <taxon>Mucoromycotina</taxon>
        <taxon>Mucoromycetes</taxon>
        <taxon>Mucorales</taxon>
        <taxon>Mucorineae</taxon>
        <taxon>Mucoraceae</taxon>
        <taxon>Mucor</taxon>
    </lineage>
</organism>
<dbReference type="Proteomes" id="UP000053815">
    <property type="component" value="Unassembled WGS sequence"/>
</dbReference>
<dbReference type="Pfam" id="PF02882">
    <property type="entry name" value="THF_DHG_CYH_C"/>
    <property type="match status" value="1"/>
</dbReference>
<gene>
    <name evidence="22" type="ORF">MAM1_0001c00114</name>
</gene>
<comment type="subcellular location">
    <subcellularLocation>
        <location evidence="1">Cytoplasm</location>
    </subcellularLocation>
</comment>
<evidence type="ECO:0000256" key="10">
    <source>
        <dbReference type="ARBA" id="ARBA00022490"/>
    </source>
</evidence>
<dbReference type="GO" id="GO:0004488">
    <property type="term" value="F:methylenetetrahydrofolate dehydrogenase (NADP+) activity"/>
    <property type="evidence" value="ECO:0007669"/>
    <property type="project" value="UniProtKB-EC"/>
</dbReference>
<dbReference type="GO" id="GO:0046655">
    <property type="term" value="P:folic acid metabolic process"/>
    <property type="evidence" value="ECO:0007669"/>
    <property type="project" value="UniProtKB-ARBA"/>
</dbReference>
<evidence type="ECO:0000256" key="4">
    <source>
        <dbReference type="ARBA" id="ARBA00006985"/>
    </source>
</evidence>
<dbReference type="FunFam" id="3.10.410.10:FF:000001">
    <property type="entry name" value="Putative formate--tetrahydrofolate ligase"/>
    <property type="match status" value="1"/>
</dbReference>
<keyword evidence="14" id="KW-0378">Hydrolase</keyword>
<dbReference type="SUPFAM" id="SSF53223">
    <property type="entry name" value="Aminoacid dehydrogenase-like, N-terminal domain"/>
    <property type="match status" value="1"/>
</dbReference>
<dbReference type="GO" id="GO:0005829">
    <property type="term" value="C:cytosol"/>
    <property type="evidence" value="ECO:0007669"/>
    <property type="project" value="TreeGrafter"/>
</dbReference>
<evidence type="ECO:0000259" key="20">
    <source>
        <dbReference type="Pfam" id="PF00763"/>
    </source>
</evidence>
<keyword evidence="23" id="KW-1185">Reference proteome</keyword>
<feature type="domain" description="Tetrahydrofolate dehydrogenase/cyclohydrolase catalytic" evidence="20">
    <location>
        <begin position="7"/>
        <end position="123"/>
    </location>
</feature>
<dbReference type="Gene3D" id="3.40.50.300">
    <property type="entry name" value="P-loop containing nucleotide triphosphate hydrolases"/>
    <property type="match status" value="2"/>
</dbReference>
<evidence type="ECO:0000256" key="17">
    <source>
        <dbReference type="ARBA" id="ARBA00023002"/>
    </source>
</evidence>
<keyword evidence="12" id="KW-0436">Ligase</keyword>
<dbReference type="FunFam" id="3.40.50.10860:FF:000005">
    <property type="entry name" value="C-1-tetrahydrofolate synthase, cytoplasmic, putative"/>
    <property type="match status" value="1"/>
</dbReference>
<evidence type="ECO:0000256" key="5">
    <source>
        <dbReference type="ARBA" id="ARBA00011738"/>
    </source>
</evidence>
<dbReference type="GO" id="GO:0004477">
    <property type="term" value="F:methenyltetrahydrofolate cyclohydrolase activity"/>
    <property type="evidence" value="ECO:0007669"/>
    <property type="project" value="UniProtKB-EC"/>
</dbReference>
<comment type="similarity">
    <text evidence="3">In the N-terminal section; belongs to the tetrahydrofolate dehydrogenase/cyclohydrolase family.</text>
</comment>
<dbReference type="GO" id="GO:0005524">
    <property type="term" value="F:ATP binding"/>
    <property type="evidence" value="ECO:0007669"/>
    <property type="project" value="UniProtKB-KW"/>
</dbReference>
<dbReference type="HAMAP" id="MF_01576">
    <property type="entry name" value="THF_DHG_CYH"/>
    <property type="match status" value="1"/>
</dbReference>
<dbReference type="GO" id="GO:0004329">
    <property type="term" value="F:formate-tetrahydrofolate ligase activity"/>
    <property type="evidence" value="ECO:0007669"/>
    <property type="project" value="UniProtKB-EC"/>
</dbReference>
<evidence type="ECO:0000256" key="6">
    <source>
        <dbReference type="ARBA" id="ARBA00012295"/>
    </source>
</evidence>
<dbReference type="EC" id="3.5.4.9" evidence="7"/>
<evidence type="ECO:0000256" key="13">
    <source>
        <dbReference type="ARBA" id="ARBA00022741"/>
    </source>
</evidence>
<dbReference type="CDD" id="cd00477">
    <property type="entry name" value="FTHFS"/>
    <property type="match status" value="1"/>
</dbReference>
<sequence length="938" mass="100882">MTVSNIIDGKVQALDIRNKVKHEIALIKSKHAHYAPRLVVVQVGAREDSSVYVRMKAKAAQEVGIEFDHVKLGQDISQSELLRKVKQLNDDNTVHGILVQMPLPSHIDEGLVIETIDPRKDVDGFHAFNIGNMVKKATTPLFLPCTPKGVIHLLRSTGVDIAGKRAVVVGRSDIVGTPVASLLTAEHATVTICHSRTKNIESFIKEADILVVAIGNPEFVKGEWVKSGAIVIDVGTNPIPDASKKSGTRLVGDVEYEKASAVASAITPVPGGVGPMTVAMLMENTQLSAKRWLDISRQRRIVPLPLEIKSPVPQDIEIARSQTPKNIADLCQELGLSSSEIELYGTAKAKISLDVLKRLEHRQDGRYVVVTGITPTPLGEGKSTTTIGLVQALGAHLNKIAFACVRQPSQGPTFGIKGGAAGGGYSQVIPMDEFNLHLTGDLHAVTAANNLLAAAIDARMFHENTQTDKALFNRLCPTKKGVRTFAPVMMKRLKKLGIDKTNPNDLTPEEASKFARLDIDPATITWQRGLDTNDRFLRKITIGQNPTEKGQERTTGFDICVASEVMAVLALATDLKDMRNRLGAMVVASSKAGDPVTADDLGIGGALTVLMKDAIKPNLMQTLEGTPTIVHAGPFANIAHGNSSILADKIALKLAGTDGCEDMEPGYVVTEAGFGADMGMEKFFDIKCRVSGLVPDAVVLVATVRALKTHGKGPAIVAGKPLPEVYNQENLELLQQGCSNLVKHIENAKKYGIPVVVAVNRFTNDTDAEIDLIRHISLKAGASDAVSCNHWAEGGAGAIDLGKAVIAACDEPTKSFKFLYDLDLPIDKKIEAICKEIYGAEAVEYSDLAKEKIATYTRQGFEALPICMAKTQYSFSHDPLLKGAPSGFTVPIRDIRASVGAGFLYPLVGEMQTMPGLPTRPCFFDVDLDEEGNVLGLF</sequence>
<dbReference type="EC" id="1.5.1.5" evidence="8"/>
<dbReference type="Gene3D" id="3.40.50.720">
    <property type="entry name" value="NAD(P)-binding Rossmann-like Domain"/>
    <property type="match status" value="1"/>
</dbReference>
<evidence type="ECO:0000313" key="22">
    <source>
        <dbReference type="EMBL" id="GAN00692.1"/>
    </source>
</evidence>
<evidence type="ECO:0000313" key="23">
    <source>
        <dbReference type="Proteomes" id="UP000053815"/>
    </source>
</evidence>
<dbReference type="Gene3D" id="3.40.50.10860">
    <property type="entry name" value="Leucine Dehydrogenase, chain A, domain 1"/>
    <property type="match status" value="1"/>
</dbReference>
<dbReference type="STRING" id="91626.A0A0C9MCN2"/>
<proteinExistence type="inferred from homology"/>
<dbReference type="InterPro" id="IPR046346">
    <property type="entry name" value="Aminoacid_DH-like_N_sf"/>
</dbReference>
<protein>
    <recommendedName>
        <fullName evidence="9">C-1-tetrahydrofolate synthase, cytoplasmic</fullName>
        <ecNumber evidence="8">1.5.1.5</ecNumber>
        <ecNumber evidence="7">3.5.4.9</ecNumber>
        <ecNumber evidence="6">6.3.4.3</ecNumber>
    </recommendedName>
</protein>
<reference evidence="22" key="1">
    <citation type="submission" date="2014-09" db="EMBL/GenBank/DDBJ databases">
        <title>Draft genome sequence of an oleaginous Mucoromycotina fungus Mucor ambiguus NBRC6742.</title>
        <authorList>
            <person name="Takeda I."/>
            <person name="Yamane N."/>
            <person name="Morita T."/>
            <person name="Tamano K."/>
            <person name="Machida M."/>
            <person name="Baker S."/>
            <person name="Koike H."/>
        </authorList>
    </citation>
    <scope>NUCLEOTIDE SEQUENCE</scope>
    <source>
        <strain evidence="22">NBRC 6742</strain>
    </source>
</reference>
<comment type="subunit">
    <text evidence="5">Homodimer.</text>
</comment>
<evidence type="ECO:0000256" key="1">
    <source>
        <dbReference type="ARBA" id="ARBA00004496"/>
    </source>
</evidence>
<keyword evidence="11" id="KW-0554">One-carbon metabolism</keyword>
<dbReference type="PANTHER" id="PTHR48099:SF5">
    <property type="entry name" value="C-1-TETRAHYDROFOLATE SYNTHASE, CYTOPLASMIC"/>
    <property type="match status" value="1"/>
</dbReference>
<dbReference type="FunFam" id="3.40.50.300:FF:000245">
    <property type="entry name" value="C-1-tetrahydrofolate synthase, cytoplasmic"/>
    <property type="match status" value="1"/>
</dbReference>
<keyword evidence="18" id="KW-0511">Multifunctional enzyme</keyword>
<comment type="pathway">
    <text evidence="2">One-carbon metabolism; tetrahydrofolate interconversion.</text>
</comment>
<dbReference type="PANTHER" id="PTHR48099">
    <property type="entry name" value="C-1-TETRAHYDROFOLATE SYNTHASE, CYTOPLASMIC-RELATED"/>
    <property type="match status" value="1"/>
</dbReference>
<evidence type="ECO:0000256" key="12">
    <source>
        <dbReference type="ARBA" id="ARBA00022598"/>
    </source>
</evidence>
<dbReference type="PROSITE" id="PS00722">
    <property type="entry name" value="FTHFS_2"/>
    <property type="match status" value="1"/>
</dbReference>
<dbReference type="AlphaFoldDB" id="A0A0C9MCN2"/>
<dbReference type="CDD" id="cd01080">
    <property type="entry name" value="NAD_bind_m-THF_DH_Cyclohyd"/>
    <property type="match status" value="1"/>
</dbReference>
<evidence type="ECO:0000256" key="11">
    <source>
        <dbReference type="ARBA" id="ARBA00022563"/>
    </source>
</evidence>
<evidence type="ECO:0000259" key="21">
    <source>
        <dbReference type="Pfam" id="PF02882"/>
    </source>
</evidence>
<evidence type="ECO:0000256" key="16">
    <source>
        <dbReference type="ARBA" id="ARBA00022857"/>
    </source>
</evidence>
<dbReference type="Gene3D" id="1.10.8.770">
    <property type="match status" value="1"/>
</dbReference>
<dbReference type="GO" id="GO:0009257">
    <property type="term" value="P:10-formyltetrahydrofolate biosynthetic process"/>
    <property type="evidence" value="ECO:0007669"/>
    <property type="project" value="UniProtKB-ARBA"/>
</dbReference>
<dbReference type="FunFam" id="3.40.50.720:FF:000006">
    <property type="entry name" value="Bifunctional protein FolD"/>
    <property type="match status" value="1"/>
</dbReference>
<dbReference type="InterPro" id="IPR020631">
    <property type="entry name" value="THF_DH/CycHdrlase_NAD-bd_dom"/>
</dbReference>
<dbReference type="SUPFAM" id="SSF52540">
    <property type="entry name" value="P-loop containing nucleoside triphosphate hydrolases"/>
    <property type="match status" value="1"/>
</dbReference>
<evidence type="ECO:0000256" key="8">
    <source>
        <dbReference type="ARBA" id="ARBA00012859"/>
    </source>
</evidence>
<dbReference type="InterPro" id="IPR000559">
    <property type="entry name" value="Formate_THF_ligase"/>
</dbReference>
<evidence type="ECO:0000256" key="15">
    <source>
        <dbReference type="ARBA" id="ARBA00022840"/>
    </source>
</evidence>
<evidence type="ECO:0000256" key="3">
    <source>
        <dbReference type="ARBA" id="ARBA00005559"/>
    </source>
</evidence>
<feature type="domain" description="Tetrahydrofolate dehydrogenase/cyclohydrolase NAD(P)-binding" evidence="21">
    <location>
        <begin position="144"/>
        <end position="291"/>
    </location>
</feature>
<evidence type="ECO:0000256" key="2">
    <source>
        <dbReference type="ARBA" id="ARBA00004777"/>
    </source>
</evidence>
<dbReference type="Pfam" id="PF01268">
    <property type="entry name" value="FTHFS"/>
    <property type="match status" value="1"/>
</dbReference>
<dbReference type="InterPro" id="IPR020630">
    <property type="entry name" value="THF_DH/CycHdrlase_cat_dom"/>
</dbReference>
<dbReference type="FunFam" id="3.40.50.300:FF:001123">
    <property type="entry name" value="C-1-tetrahydrofolate synthase, cytoplasmic isoform X2"/>
    <property type="match status" value="1"/>
</dbReference>
<dbReference type="InterPro" id="IPR027417">
    <property type="entry name" value="P-loop_NTPase"/>
</dbReference>
<keyword evidence="17" id="KW-0560">Oxidoreductase</keyword>
<comment type="catalytic activity">
    <reaction evidence="19">
        <text>(6S)-5,6,7,8-tetrahydrofolate + formate + ATP = (6R)-10-formyltetrahydrofolate + ADP + phosphate</text>
        <dbReference type="Rhea" id="RHEA:20221"/>
        <dbReference type="ChEBI" id="CHEBI:15740"/>
        <dbReference type="ChEBI" id="CHEBI:30616"/>
        <dbReference type="ChEBI" id="CHEBI:43474"/>
        <dbReference type="ChEBI" id="CHEBI:57453"/>
        <dbReference type="ChEBI" id="CHEBI:195366"/>
        <dbReference type="ChEBI" id="CHEBI:456216"/>
        <dbReference type="EC" id="6.3.4.3"/>
    </reaction>
</comment>
<dbReference type="PRINTS" id="PR00085">
    <property type="entry name" value="THFDHDRGNASE"/>
</dbReference>
<keyword evidence="13" id="KW-0547">Nucleotide-binding</keyword>
<dbReference type="FunFam" id="1.10.8.770:FF:000001">
    <property type="entry name" value="Methylenetetrahydrofolate dehydrogenase (NADP+ dependent) 1 like"/>
    <property type="match status" value="1"/>
</dbReference>
<dbReference type="InterPro" id="IPR036291">
    <property type="entry name" value="NAD(P)-bd_dom_sf"/>
</dbReference>
<keyword evidence="15" id="KW-0067">ATP-binding</keyword>
<dbReference type="GO" id="GO:0006164">
    <property type="term" value="P:purine nucleotide biosynthetic process"/>
    <property type="evidence" value="ECO:0007669"/>
    <property type="project" value="UniProtKB-ARBA"/>
</dbReference>
<evidence type="ECO:0000256" key="19">
    <source>
        <dbReference type="ARBA" id="ARBA00049033"/>
    </source>
</evidence>
<comment type="similarity">
    <text evidence="4">In the C-terminal section; belongs to the formate--tetrahydrofolate ligase family.</text>
</comment>
<evidence type="ECO:0000256" key="14">
    <source>
        <dbReference type="ARBA" id="ARBA00022801"/>
    </source>
</evidence>
<keyword evidence="10" id="KW-0963">Cytoplasm</keyword>
<dbReference type="Gene3D" id="3.10.410.10">
    <property type="entry name" value="Formyltetrahydrofolate synthetase, domain 3"/>
    <property type="match status" value="1"/>
</dbReference>
<dbReference type="Pfam" id="PF00763">
    <property type="entry name" value="THF_DHG_CYH"/>
    <property type="match status" value="1"/>
</dbReference>
<dbReference type="InterPro" id="IPR020628">
    <property type="entry name" value="Formate_THF_ligase_CS"/>
</dbReference>
<dbReference type="InterPro" id="IPR020867">
    <property type="entry name" value="THF_DH/CycHdrlase_CS"/>
</dbReference>
<dbReference type="EMBL" id="DF836290">
    <property type="protein sequence ID" value="GAN00692.1"/>
    <property type="molecule type" value="Genomic_DNA"/>
</dbReference>
<evidence type="ECO:0000256" key="18">
    <source>
        <dbReference type="ARBA" id="ARBA00023268"/>
    </source>
</evidence>
<keyword evidence="16" id="KW-0521">NADP</keyword>
<dbReference type="UniPathway" id="UPA00193"/>
<dbReference type="OrthoDB" id="5126881at2759"/>
<dbReference type="PROSITE" id="PS00721">
    <property type="entry name" value="FTHFS_1"/>
    <property type="match status" value="1"/>
</dbReference>
<accession>A0A0C9MCN2</accession>
<dbReference type="PROSITE" id="PS00767">
    <property type="entry name" value="THF_DHG_CYH_2"/>
    <property type="match status" value="1"/>
</dbReference>
<name>A0A0C9MCN2_9FUNG</name>
<dbReference type="EC" id="6.3.4.3" evidence="6"/>
<dbReference type="GO" id="GO:0035999">
    <property type="term" value="P:tetrahydrofolate interconversion"/>
    <property type="evidence" value="ECO:0007669"/>
    <property type="project" value="UniProtKB-UniPathway"/>
</dbReference>
<dbReference type="PROSITE" id="PS00766">
    <property type="entry name" value="THF_DHG_CYH_1"/>
    <property type="match status" value="1"/>
</dbReference>
<dbReference type="GO" id="GO:0006555">
    <property type="term" value="P:methionine metabolic process"/>
    <property type="evidence" value="ECO:0007669"/>
    <property type="project" value="UniProtKB-ARBA"/>
</dbReference>
<dbReference type="HAMAP" id="MF_01543">
    <property type="entry name" value="FTHFS"/>
    <property type="match status" value="1"/>
</dbReference>
<dbReference type="InterPro" id="IPR000672">
    <property type="entry name" value="THF_DH/CycHdrlase"/>
</dbReference>